<evidence type="ECO:0000313" key="2">
    <source>
        <dbReference type="Proteomes" id="UP000324748"/>
    </source>
</evidence>
<gene>
    <name evidence="1" type="ORF">PGT21_004459</name>
</gene>
<accession>A0A5B0QSI1</accession>
<comment type="caution">
    <text evidence="1">The sequence shown here is derived from an EMBL/GenBank/DDBJ whole genome shotgun (WGS) entry which is preliminary data.</text>
</comment>
<sequence length="190" mass="21317">MIYSSTSKAHLCVFDPPTKPCKGPEFHPHRKQPTMHPLPIIRFAKVYGLLALVMIWDWKQCSCALSSSSSSSATRRGIQCGVCEVAALDRGTHLPEGQTELKPTGELVWRSCGGLYPEPDEEAPCSNSCQVAKYRCSRCQVLAYTPLDSRCPEHGVPPIRYEDEKKMSSRLLQPLLWNKLRARTTRGDQK</sequence>
<name>A0A5B0QSI1_PUCGR</name>
<dbReference type="OrthoDB" id="10280067at2759"/>
<organism evidence="1 2">
    <name type="scientific">Puccinia graminis f. sp. tritici</name>
    <dbReference type="NCBI Taxonomy" id="56615"/>
    <lineage>
        <taxon>Eukaryota</taxon>
        <taxon>Fungi</taxon>
        <taxon>Dikarya</taxon>
        <taxon>Basidiomycota</taxon>
        <taxon>Pucciniomycotina</taxon>
        <taxon>Pucciniomycetes</taxon>
        <taxon>Pucciniales</taxon>
        <taxon>Pucciniaceae</taxon>
        <taxon>Puccinia</taxon>
    </lineage>
</organism>
<keyword evidence="2" id="KW-1185">Reference proteome</keyword>
<dbReference type="AlphaFoldDB" id="A0A5B0QSI1"/>
<reference evidence="1 2" key="1">
    <citation type="submission" date="2019-05" db="EMBL/GenBank/DDBJ databases">
        <title>Emergence of the Ug99 lineage of the wheat stem rust pathogen through somatic hybridization.</title>
        <authorList>
            <person name="Li F."/>
            <person name="Upadhyaya N.M."/>
            <person name="Sperschneider J."/>
            <person name="Matny O."/>
            <person name="Nguyen-Phuc H."/>
            <person name="Mago R."/>
            <person name="Raley C."/>
            <person name="Miller M.E."/>
            <person name="Silverstein K.A.T."/>
            <person name="Henningsen E."/>
            <person name="Hirsch C.D."/>
            <person name="Visser B."/>
            <person name="Pretorius Z.A."/>
            <person name="Steffenson B.J."/>
            <person name="Schwessinger B."/>
            <person name="Dodds P.N."/>
            <person name="Figueroa M."/>
        </authorList>
    </citation>
    <scope>NUCLEOTIDE SEQUENCE [LARGE SCALE GENOMIC DNA]</scope>
    <source>
        <strain evidence="1">21-0</strain>
    </source>
</reference>
<protein>
    <submittedName>
        <fullName evidence="1">Uncharacterized protein</fullName>
    </submittedName>
</protein>
<proteinExistence type="predicted"/>
<dbReference type="EMBL" id="VSWC01000003">
    <property type="protein sequence ID" value="KAA1116198.1"/>
    <property type="molecule type" value="Genomic_DNA"/>
</dbReference>
<dbReference type="Proteomes" id="UP000324748">
    <property type="component" value="Unassembled WGS sequence"/>
</dbReference>
<evidence type="ECO:0000313" key="1">
    <source>
        <dbReference type="EMBL" id="KAA1116198.1"/>
    </source>
</evidence>